<evidence type="ECO:0000313" key="2">
    <source>
        <dbReference type="EMBL" id="KAG5462392.1"/>
    </source>
</evidence>
<gene>
    <name evidence="2" type="ORF">BJ554DRAFT_5290</name>
</gene>
<evidence type="ECO:0000256" key="1">
    <source>
        <dbReference type="SAM" id="MobiDB-lite"/>
    </source>
</evidence>
<reference evidence="2 3" key="1">
    <citation type="journal article" name="Sci. Rep.">
        <title>Genome-scale phylogenetic analyses confirm Olpidium as the closest living zoosporic fungus to the non-flagellated, terrestrial fungi.</title>
        <authorList>
            <person name="Chang Y."/>
            <person name="Rochon D."/>
            <person name="Sekimoto S."/>
            <person name="Wang Y."/>
            <person name="Chovatia M."/>
            <person name="Sandor L."/>
            <person name="Salamov A."/>
            <person name="Grigoriev I.V."/>
            <person name="Stajich J.E."/>
            <person name="Spatafora J.W."/>
        </authorList>
    </citation>
    <scope>NUCLEOTIDE SEQUENCE [LARGE SCALE GENOMIC DNA]</scope>
    <source>
        <strain evidence="2">S191</strain>
    </source>
</reference>
<dbReference type="EMBL" id="JAEFCI010002198">
    <property type="protein sequence ID" value="KAG5462392.1"/>
    <property type="molecule type" value="Genomic_DNA"/>
</dbReference>
<feature type="compositionally biased region" description="Polar residues" evidence="1">
    <location>
        <begin position="90"/>
        <end position="115"/>
    </location>
</feature>
<organism evidence="2 3">
    <name type="scientific">Olpidium bornovanus</name>
    <dbReference type="NCBI Taxonomy" id="278681"/>
    <lineage>
        <taxon>Eukaryota</taxon>
        <taxon>Fungi</taxon>
        <taxon>Fungi incertae sedis</taxon>
        <taxon>Olpidiomycota</taxon>
        <taxon>Olpidiomycotina</taxon>
        <taxon>Olpidiomycetes</taxon>
        <taxon>Olpidiales</taxon>
        <taxon>Olpidiaceae</taxon>
        <taxon>Olpidium</taxon>
    </lineage>
</organism>
<comment type="caution">
    <text evidence="2">The sequence shown here is derived from an EMBL/GenBank/DDBJ whole genome shotgun (WGS) entry which is preliminary data.</text>
</comment>
<feature type="compositionally biased region" description="Low complexity" evidence="1">
    <location>
        <begin position="207"/>
        <end position="226"/>
    </location>
</feature>
<feature type="compositionally biased region" description="Basic and acidic residues" evidence="1">
    <location>
        <begin position="51"/>
        <end position="88"/>
    </location>
</feature>
<dbReference type="AlphaFoldDB" id="A0A8H8A013"/>
<proteinExistence type="predicted"/>
<feature type="compositionally biased region" description="Polar residues" evidence="1">
    <location>
        <begin position="227"/>
        <end position="237"/>
    </location>
</feature>
<feature type="region of interest" description="Disordered" evidence="1">
    <location>
        <begin position="320"/>
        <end position="375"/>
    </location>
</feature>
<sequence length="396" mass="41510">MFHVLTLSVPEQHSNSASFAKGVSWDFSSVDEDDDYKSDGSVLSVTSADGSDGRTSERAEGNEDASSEKSRQERKFLFRHEPRGDPDPSRSLSPGQELSSFQLKQSAQHEGQAQQKRGRFMVNGAESTVTDAGSGVPLTCGEPSTVTSATGCPVRKTQVKISQQEQLVGSVLGNADAAPSSPVSQQQPPHGEIRKGRFCVGPATGVQQGSATTGSSDSTPGTTQTSPCTSSLHSQYGSRRERADSWDSVGNRSDAECPERKSRFQIEPVLGQISSGGECQTGGGAGSPALPLNRAILSATGTGNLSHETSIGRTGRFAVESAAGPGSGLQETTGGQGHQSEEKRGRFSVSSVDSRIEPRNTITDGHQASGTAGFVSPQRVSDHALKTSLLPFSTQL</sequence>
<dbReference type="Proteomes" id="UP000673691">
    <property type="component" value="Unassembled WGS sequence"/>
</dbReference>
<accession>A0A8H8A013</accession>
<keyword evidence="3" id="KW-1185">Reference proteome</keyword>
<protein>
    <submittedName>
        <fullName evidence="2">Uncharacterized protein</fullName>
    </submittedName>
</protein>
<name>A0A8H8A013_9FUNG</name>
<feature type="compositionally biased region" description="Basic and acidic residues" evidence="1">
    <location>
        <begin position="253"/>
        <end position="264"/>
    </location>
</feature>
<evidence type="ECO:0000313" key="3">
    <source>
        <dbReference type="Proteomes" id="UP000673691"/>
    </source>
</evidence>
<feature type="compositionally biased region" description="Polar residues" evidence="1">
    <location>
        <begin position="9"/>
        <end position="18"/>
    </location>
</feature>
<feature type="region of interest" description="Disordered" evidence="1">
    <location>
        <begin position="1"/>
        <end position="150"/>
    </location>
</feature>
<feature type="compositionally biased region" description="Polar residues" evidence="1">
    <location>
        <begin position="360"/>
        <end position="370"/>
    </location>
</feature>
<feature type="region of interest" description="Disordered" evidence="1">
    <location>
        <begin position="170"/>
        <end position="288"/>
    </location>
</feature>
<feature type="compositionally biased region" description="Low complexity" evidence="1">
    <location>
        <begin position="179"/>
        <end position="189"/>
    </location>
</feature>